<dbReference type="EMBL" id="JAUMVS010000310">
    <property type="protein sequence ID" value="MDO4842789.1"/>
    <property type="molecule type" value="Genomic_DNA"/>
</dbReference>
<evidence type="ECO:0000313" key="3">
    <source>
        <dbReference type="EMBL" id="MDO4842789.1"/>
    </source>
</evidence>
<reference evidence="3" key="1">
    <citation type="submission" date="2023-07" db="EMBL/GenBank/DDBJ databases">
        <title>Between Cages and Wild: Unraveling the Impact of Captivity on Animal Microbiomes and Antimicrobial Resistance.</title>
        <authorList>
            <person name="Schmartz G.P."/>
            <person name="Rehner J."/>
            <person name="Schuff M.J."/>
            <person name="Becker S.L."/>
            <person name="Kravczyk M."/>
            <person name="Gurevich A."/>
            <person name="Francke R."/>
            <person name="Mueller R."/>
            <person name="Keller V."/>
            <person name="Keller A."/>
        </authorList>
    </citation>
    <scope>NUCLEOTIDE SEQUENCE</scope>
    <source>
        <strain evidence="3">S12M_St_49</strain>
    </source>
</reference>
<dbReference type="AlphaFoldDB" id="A0AA43UBK9"/>
<feature type="coiled-coil region" evidence="1">
    <location>
        <begin position="1"/>
        <end position="52"/>
    </location>
</feature>
<evidence type="ECO:0000256" key="2">
    <source>
        <dbReference type="SAM" id="Phobius"/>
    </source>
</evidence>
<keyword evidence="1" id="KW-0175">Coiled coil</keyword>
<gene>
    <name evidence="3" type="ORF">Q3982_08960</name>
</gene>
<accession>A0AA43UBK9</accession>
<keyword evidence="2" id="KW-0472">Membrane</keyword>
<evidence type="ECO:0000256" key="1">
    <source>
        <dbReference type="SAM" id="Coils"/>
    </source>
</evidence>
<feature type="non-terminal residue" evidence="3">
    <location>
        <position position="1"/>
    </location>
</feature>
<proteinExistence type="predicted"/>
<evidence type="ECO:0000313" key="4">
    <source>
        <dbReference type="Proteomes" id="UP001168575"/>
    </source>
</evidence>
<keyword evidence="2" id="KW-0812">Transmembrane</keyword>
<feature type="transmembrane region" description="Helical" evidence="2">
    <location>
        <begin position="341"/>
        <end position="365"/>
    </location>
</feature>
<keyword evidence="2" id="KW-1133">Transmembrane helix</keyword>
<sequence>TETVKETLKELEKQYQELIDYLTHSGISGPEAEDALSALNKVRDKITQLREQLGMNTQDDANAADQLRADYNEITVPSVYTAVTGYDYSDLKNAQSTEQSMDTMMTFMADDAKQRIVNIQNNVKIAKTTDDADTREQALTAARDDSRVASQELSALGTAMSAVEDAAGATDKKASAAATQAGKNTKDAGEIFDDILNGNRDINLIDDLQIISDLLGNARVALTEIVYPSIDSLLTNLQDSLGDLSSILLELSDVMGKVPPIVSELGNTFGAVNNALVQVKDLVGSYRTRIADALGVLNGDTEDTRLQEVLDFMDVDPQSIAEFFASPVTIRSESVYPVESYGAAMAPFYTMLAIWVGCIILNAILKVDTPIELIGATSRQKFFGRYLIFALLGLI</sequence>
<keyword evidence="4" id="KW-1185">Reference proteome</keyword>
<comment type="caution">
    <text evidence="3">The sequence shown here is derived from an EMBL/GenBank/DDBJ whole genome shotgun (WGS) entry which is preliminary data.</text>
</comment>
<protein>
    <submittedName>
        <fullName evidence="3">Uncharacterized protein</fullName>
    </submittedName>
</protein>
<feature type="non-terminal residue" evidence="3">
    <location>
        <position position="395"/>
    </location>
</feature>
<name>A0AA43UBK9_9ACTN</name>
<organism evidence="3 4">
    <name type="scientific">Phoenicibacter congonensis</name>
    <dbReference type="NCBI Taxonomy" id="1944646"/>
    <lineage>
        <taxon>Bacteria</taxon>
        <taxon>Bacillati</taxon>
        <taxon>Actinomycetota</taxon>
        <taxon>Coriobacteriia</taxon>
        <taxon>Eggerthellales</taxon>
        <taxon>Eggerthellaceae</taxon>
        <taxon>Phoenicibacter</taxon>
    </lineage>
</organism>
<dbReference type="Proteomes" id="UP001168575">
    <property type="component" value="Unassembled WGS sequence"/>
</dbReference>